<protein>
    <recommendedName>
        <fullName evidence="7">ATPase</fullName>
    </recommendedName>
</protein>
<dbReference type="GO" id="GO:0033178">
    <property type="term" value="C:proton-transporting two-sector ATPase complex, catalytic domain"/>
    <property type="evidence" value="ECO:0007669"/>
    <property type="project" value="InterPro"/>
</dbReference>
<keyword evidence="4" id="KW-0175">Coiled coil</keyword>
<gene>
    <name evidence="5" type="ORF">ASU35_11745</name>
</gene>
<dbReference type="Gene3D" id="3.30.2320.30">
    <property type="entry name" value="ATP synthase, E subunit, C-terminal"/>
    <property type="match status" value="1"/>
</dbReference>
<dbReference type="Pfam" id="PF01991">
    <property type="entry name" value="vATP-synt_E"/>
    <property type="match status" value="1"/>
</dbReference>
<keyword evidence="6" id="KW-1185">Reference proteome</keyword>
<accession>A0A0V8QE22</accession>
<evidence type="ECO:0000256" key="1">
    <source>
        <dbReference type="ARBA" id="ARBA00005901"/>
    </source>
</evidence>
<dbReference type="EMBL" id="LNAM01000161">
    <property type="protein sequence ID" value="KSV58791.1"/>
    <property type="molecule type" value="Genomic_DNA"/>
</dbReference>
<dbReference type="GO" id="GO:0046961">
    <property type="term" value="F:proton-transporting ATPase activity, rotational mechanism"/>
    <property type="evidence" value="ECO:0007669"/>
    <property type="project" value="InterPro"/>
</dbReference>
<evidence type="ECO:0008006" key="7">
    <source>
        <dbReference type="Google" id="ProtNLM"/>
    </source>
</evidence>
<sequence>MTIDEKLDSFRELALADANQKSEEMIKEYEDSLQKMLNDHEEMISRKTASLLEMESQKLVQEKNHQMAVEHLNFRRRLNEKTDELKKELFSDVEKRLLEYMKTEEYVSCLEKQIKDALAFARGDMITIYINPTDEAKKEALEKVTGAVLTVSTMDFVGGTRAVIPERNILIDRSFLTKLEEEKDSFAL</sequence>
<dbReference type="STRING" id="290052.ASU35_11745"/>
<dbReference type="AlphaFoldDB" id="A0A0V8QE22"/>
<organism evidence="5 6">
    <name type="scientific">Acetivibrio ethanolgignens</name>
    <dbReference type="NCBI Taxonomy" id="290052"/>
    <lineage>
        <taxon>Bacteria</taxon>
        <taxon>Bacillati</taxon>
        <taxon>Bacillota</taxon>
        <taxon>Clostridia</taxon>
        <taxon>Eubacteriales</taxon>
        <taxon>Oscillospiraceae</taxon>
        <taxon>Acetivibrio</taxon>
    </lineage>
</organism>
<evidence type="ECO:0000313" key="5">
    <source>
        <dbReference type="EMBL" id="KSV58791.1"/>
    </source>
</evidence>
<comment type="caution">
    <text evidence="5">The sequence shown here is derived from an EMBL/GenBank/DDBJ whole genome shotgun (WGS) entry which is preliminary data.</text>
</comment>
<keyword evidence="3" id="KW-0406">Ion transport</keyword>
<evidence type="ECO:0000313" key="6">
    <source>
        <dbReference type="Proteomes" id="UP000054874"/>
    </source>
</evidence>
<reference evidence="5 6" key="1">
    <citation type="submission" date="2015-11" db="EMBL/GenBank/DDBJ databases">
        <title>Butyribacter intestini gen. nov., sp. nov., a butyric acid-producing bacterium of the family Lachnospiraceae isolated from the human faeces.</title>
        <authorList>
            <person name="Zou Y."/>
            <person name="Xue W."/>
            <person name="Luo G."/>
            <person name="Lv M."/>
        </authorList>
    </citation>
    <scope>NUCLEOTIDE SEQUENCE [LARGE SCALE GENOMIC DNA]</scope>
    <source>
        <strain evidence="5 6">ACET-33324</strain>
    </source>
</reference>
<evidence type="ECO:0000256" key="4">
    <source>
        <dbReference type="SAM" id="Coils"/>
    </source>
</evidence>
<proteinExistence type="inferred from homology"/>
<comment type="similarity">
    <text evidence="1">Belongs to the V-ATPase E subunit family.</text>
</comment>
<dbReference type="Proteomes" id="UP000054874">
    <property type="component" value="Unassembled WGS sequence"/>
</dbReference>
<dbReference type="SUPFAM" id="SSF160527">
    <property type="entry name" value="V-type ATPase subunit E-like"/>
    <property type="match status" value="1"/>
</dbReference>
<dbReference type="InterPro" id="IPR002842">
    <property type="entry name" value="ATPase_V1_Esu"/>
</dbReference>
<dbReference type="OrthoDB" id="1768593at2"/>
<evidence type="ECO:0000256" key="3">
    <source>
        <dbReference type="ARBA" id="ARBA00023065"/>
    </source>
</evidence>
<name>A0A0V8QE22_9FIRM</name>
<dbReference type="RefSeq" id="WP_058352999.1">
    <property type="nucleotide sequence ID" value="NZ_CABMMD010000161.1"/>
</dbReference>
<evidence type="ECO:0000256" key="2">
    <source>
        <dbReference type="ARBA" id="ARBA00022448"/>
    </source>
</evidence>
<feature type="coiled-coil region" evidence="4">
    <location>
        <begin position="15"/>
        <end position="46"/>
    </location>
</feature>
<dbReference type="InterPro" id="IPR038495">
    <property type="entry name" value="ATPase_E_C"/>
</dbReference>
<keyword evidence="2" id="KW-0813">Transport</keyword>